<gene>
    <name evidence="5" type="ORF">B9H00_07110</name>
</gene>
<dbReference type="KEGG" id="kma:B9H00_07110"/>
<dbReference type="GO" id="GO:0030246">
    <property type="term" value="F:carbohydrate binding"/>
    <property type="evidence" value="ECO:0007669"/>
    <property type="project" value="UniProtKB-ARBA"/>
</dbReference>
<dbReference type="GO" id="GO:0030313">
    <property type="term" value="C:cell envelope"/>
    <property type="evidence" value="ECO:0007669"/>
    <property type="project" value="UniProtKB-SubCell"/>
</dbReference>
<dbReference type="EMBL" id="CP021358">
    <property type="protein sequence ID" value="ART62847.1"/>
    <property type="molecule type" value="Genomic_DNA"/>
</dbReference>
<organism evidence="5 6">
    <name type="scientific">Kushneria marisflavi</name>
    <dbReference type="NCBI Taxonomy" id="157779"/>
    <lineage>
        <taxon>Bacteria</taxon>
        <taxon>Pseudomonadati</taxon>
        <taxon>Pseudomonadota</taxon>
        <taxon>Gammaproteobacteria</taxon>
        <taxon>Oceanospirillales</taxon>
        <taxon>Halomonadaceae</taxon>
        <taxon>Kushneria</taxon>
    </lineage>
</organism>
<dbReference type="OrthoDB" id="4827464at2"/>
<protein>
    <submittedName>
        <fullName evidence="5">LacI family transcriptional regulator</fullName>
    </submittedName>
</protein>
<evidence type="ECO:0000256" key="1">
    <source>
        <dbReference type="ARBA" id="ARBA00004196"/>
    </source>
</evidence>
<evidence type="ECO:0000256" key="3">
    <source>
        <dbReference type="ARBA" id="ARBA00022729"/>
    </source>
</evidence>
<dbReference type="InterPro" id="IPR025997">
    <property type="entry name" value="SBP_2_dom"/>
</dbReference>
<dbReference type="AlphaFoldDB" id="A0A240UMW4"/>
<dbReference type="Pfam" id="PF13407">
    <property type="entry name" value="Peripla_BP_4"/>
    <property type="match status" value="1"/>
</dbReference>
<dbReference type="CDD" id="cd06321">
    <property type="entry name" value="PBP1_ABC_sugar_binding-like"/>
    <property type="match status" value="1"/>
</dbReference>
<dbReference type="RefSeq" id="WP_086900066.1">
    <property type="nucleotide sequence ID" value="NZ_CP021358.1"/>
</dbReference>
<comment type="similarity">
    <text evidence="2">Belongs to the bacterial solute-binding protein 2 family.</text>
</comment>
<comment type="subcellular location">
    <subcellularLocation>
        <location evidence="1">Cell envelope</location>
    </subcellularLocation>
</comment>
<reference evidence="5 6" key="1">
    <citation type="submission" date="2017-05" db="EMBL/GenBank/DDBJ databases">
        <authorList>
            <person name="Song R."/>
            <person name="Chenine A.L."/>
            <person name="Ruprecht R.M."/>
        </authorList>
    </citation>
    <scope>NUCLEOTIDE SEQUENCE [LARGE SCALE GENOMIC DNA]</scope>
    <source>
        <strain evidence="5">SW32</strain>
    </source>
</reference>
<name>A0A240UMW4_9GAMM</name>
<feature type="domain" description="Periplasmic binding protein" evidence="4">
    <location>
        <begin position="45"/>
        <end position="297"/>
    </location>
</feature>
<evidence type="ECO:0000313" key="6">
    <source>
        <dbReference type="Proteomes" id="UP000194457"/>
    </source>
</evidence>
<dbReference type="PANTHER" id="PTHR46847">
    <property type="entry name" value="D-ALLOSE-BINDING PERIPLASMIC PROTEIN-RELATED"/>
    <property type="match status" value="1"/>
</dbReference>
<evidence type="ECO:0000313" key="5">
    <source>
        <dbReference type="EMBL" id="ART62847.1"/>
    </source>
</evidence>
<keyword evidence="6" id="KW-1185">Reference proteome</keyword>
<dbReference type="Gene3D" id="3.40.50.2300">
    <property type="match status" value="2"/>
</dbReference>
<dbReference type="GO" id="GO:0055085">
    <property type="term" value="P:transmembrane transport"/>
    <property type="evidence" value="ECO:0007669"/>
    <property type="project" value="UniProtKB-ARBA"/>
</dbReference>
<keyword evidence="3" id="KW-0732">Signal</keyword>
<dbReference type="Proteomes" id="UP000194457">
    <property type="component" value="Chromosome"/>
</dbReference>
<dbReference type="SUPFAM" id="SSF53822">
    <property type="entry name" value="Periplasmic binding protein-like I"/>
    <property type="match status" value="1"/>
</dbReference>
<evidence type="ECO:0000259" key="4">
    <source>
        <dbReference type="Pfam" id="PF13407"/>
    </source>
</evidence>
<sequence length="319" mass="33640">MPITISAAKGLLGATLVTTLLAATTIPLASAADKPHDKPDDQLVIGMSFQELNNVYFVTMQRALEAAVNDMGAKLVFTDARHDISKQINDVEDMLQRGVDILLLNPTDSVGIQSAVLSAHDAGVPVVAVDAQAEGPIDGFVGSKNFDAGYKACHYMGEKLDGKGKVAILDGIPVVPILQRVEGCEKALGEFDGIEVVDKQNGHQERSTAMNVTENMLQAHPDLAGIFSVNDVGSLGALVAIQSSGNDVKLASVDGNPEAVKAMQQPNSPLIAIAAQHPATMVTQALELAVKKYRGEESPSEVPIDVTLVTADNAADFHW</sequence>
<dbReference type="InterPro" id="IPR028082">
    <property type="entry name" value="Peripla_BP_I"/>
</dbReference>
<evidence type="ECO:0000256" key="2">
    <source>
        <dbReference type="ARBA" id="ARBA00007639"/>
    </source>
</evidence>
<dbReference type="PANTHER" id="PTHR46847:SF1">
    <property type="entry name" value="D-ALLOSE-BINDING PERIPLASMIC PROTEIN-RELATED"/>
    <property type="match status" value="1"/>
</dbReference>
<accession>A0A240UMW4</accession>
<proteinExistence type="inferred from homology"/>